<name>A0ABX0C2Z3_9PSEU</name>
<gene>
    <name evidence="1" type="ORF">G3I59_42460</name>
</gene>
<reference evidence="1 2" key="1">
    <citation type="submission" date="2020-01" db="EMBL/GenBank/DDBJ databases">
        <title>Insect and environment-associated Actinomycetes.</title>
        <authorList>
            <person name="Currrie C."/>
            <person name="Chevrette M."/>
            <person name="Carlson C."/>
            <person name="Stubbendieck R."/>
            <person name="Wendt-Pienkowski E."/>
        </authorList>
    </citation>
    <scope>NUCLEOTIDE SEQUENCE [LARGE SCALE GENOMIC DNA]</scope>
    <source>
        <strain evidence="1 2">SID8386</strain>
    </source>
</reference>
<dbReference type="RefSeq" id="WP_067578637.1">
    <property type="nucleotide sequence ID" value="NZ_JAAGNC010000207.1"/>
</dbReference>
<dbReference type="EMBL" id="JAAGNC010000207">
    <property type="protein sequence ID" value="NEC62091.1"/>
    <property type="molecule type" value="Genomic_DNA"/>
</dbReference>
<accession>A0ABX0C2Z3</accession>
<proteinExistence type="predicted"/>
<keyword evidence="2" id="KW-1185">Reference proteome</keyword>
<evidence type="ECO:0000313" key="2">
    <source>
        <dbReference type="Proteomes" id="UP000470404"/>
    </source>
</evidence>
<organism evidence="1 2">
    <name type="scientific">Amycolatopsis rubida</name>
    <dbReference type="NCBI Taxonomy" id="112413"/>
    <lineage>
        <taxon>Bacteria</taxon>
        <taxon>Bacillati</taxon>
        <taxon>Actinomycetota</taxon>
        <taxon>Actinomycetes</taxon>
        <taxon>Pseudonocardiales</taxon>
        <taxon>Pseudonocardiaceae</taxon>
        <taxon>Amycolatopsis</taxon>
    </lineage>
</organism>
<evidence type="ECO:0000313" key="1">
    <source>
        <dbReference type="EMBL" id="NEC62091.1"/>
    </source>
</evidence>
<comment type="caution">
    <text evidence="1">The sequence shown here is derived from an EMBL/GenBank/DDBJ whole genome shotgun (WGS) entry which is preliminary data.</text>
</comment>
<protein>
    <submittedName>
        <fullName evidence="1">Uncharacterized protein</fullName>
    </submittedName>
</protein>
<sequence>MTDPFQFSKKNLLDEHQVVEVRAPDDAVATWFELAGLACAELRRMGVPASVEAPDEPLALESPPGARIHVADRYPYGVLFSWNSPIVDSESFQAKLIAQKVDDPLVVRVFEVARMMERAVHRLLDKAGFRVLIDNSAHMNYEYRILAAPVRLRGTKSV</sequence>
<dbReference type="Proteomes" id="UP000470404">
    <property type="component" value="Unassembled WGS sequence"/>
</dbReference>